<comment type="similarity">
    <text evidence="1">Belongs to the peptidase A1 family.</text>
</comment>
<evidence type="ECO:0000256" key="2">
    <source>
        <dbReference type="SAM" id="MobiDB-lite"/>
    </source>
</evidence>
<dbReference type="SUPFAM" id="SSF50630">
    <property type="entry name" value="Acid proteases"/>
    <property type="match status" value="1"/>
</dbReference>
<keyword evidence="3" id="KW-1133">Transmembrane helix</keyword>
<evidence type="ECO:0000256" key="1">
    <source>
        <dbReference type="ARBA" id="ARBA00007447"/>
    </source>
</evidence>
<dbReference type="PANTHER" id="PTHR47966:SF73">
    <property type="entry name" value="PEPTIDASE A1 DOMAIN-CONTAINING PROTEIN"/>
    <property type="match status" value="1"/>
</dbReference>
<dbReference type="InterPro" id="IPR033121">
    <property type="entry name" value="PEPTIDASE_A1"/>
</dbReference>
<protein>
    <submittedName>
        <fullName evidence="6">Aspartic peptidase domain-containing protein</fullName>
    </submittedName>
</protein>
<keyword evidence="3" id="KW-0812">Transmembrane</keyword>
<evidence type="ECO:0000313" key="6">
    <source>
        <dbReference type="EMBL" id="KAJ4485470.1"/>
    </source>
</evidence>
<dbReference type="InterPro" id="IPR021109">
    <property type="entry name" value="Peptidase_aspartic_dom_sf"/>
</dbReference>
<feature type="region of interest" description="Disordered" evidence="2">
    <location>
        <begin position="455"/>
        <end position="475"/>
    </location>
</feature>
<dbReference type="Proteomes" id="UP001150266">
    <property type="component" value="Unassembled WGS sequence"/>
</dbReference>
<dbReference type="EMBL" id="JAOTPV010000003">
    <property type="protein sequence ID" value="KAJ4485470.1"/>
    <property type="molecule type" value="Genomic_DNA"/>
</dbReference>
<organism evidence="6 7">
    <name type="scientific">Lentinula aciculospora</name>
    <dbReference type="NCBI Taxonomy" id="153920"/>
    <lineage>
        <taxon>Eukaryota</taxon>
        <taxon>Fungi</taxon>
        <taxon>Dikarya</taxon>
        <taxon>Basidiomycota</taxon>
        <taxon>Agaricomycotina</taxon>
        <taxon>Agaricomycetes</taxon>
        <taxon>Agaricomycetidae</taxon>
        <taxon>Agaricales</taxon>
        <taxon>Marasmiineae</taxon>
        <taxon>Omphalotaceae</taxon>
        <taxon>Lentinula</taxon>
    </lineage>
</organism>
<keyword evidence="3" id="KW-0472">Membrane</keyword>
<evidence type="ECO:0000259" key="5">
    <source>
        <dbReference type="PROSITE" id="PS51767"/>
    </source>
</evidence>
<sequence length="501" mass="54050">MHYALFNRGLLVFSSGVVAATVFNKRDTDSSLETLVIPLALNNSSYSVAVDMSPGPDQQSFNFVLTTGTGYSVVAGVGCDDCAGVSSYNVNQSTTAKQLPEVQSVSLLGTNASGNLVEENCQLTQSNGRIQIKHVGRNGDFSATVFSGWLSRNPGKTNFTYGMMLNPPWDSGTNGGVLHWQSPDASNYEGDVVWKSISAFNSTSLQSDWFITMDSLSITNGGNVTISQSGELVTAIDPFESAVIFPQTIARAIYGGIADASLLPSLTTTTNRWAIPCDTKMSLIMTFGSLSVPMDEKTLVLQSRNVCIGTIEEWSDPQAGEYLLGSSFISLLYLIFSVSGSSQGEVGFAHRKSPAHLSAGQVTGIVLGSVLFTILLGLGFFLYHRRQRKHQKTALPSPFISPPVTPKHRALLEENPEVASLSLIPPFNRDESRITSPHGDSQEIMVVLPSSVHTPLRPDHTPTVTSFEETPPPYHQSVTYSGTRVRAQKSQTTLQTDIILA</sequence>
<dbReference type="InterPro" id="IPR001461">
    <property type="entry name" value="Aspartic_peptidase_A1"/>
</dbReference>
<evidence type="ECO:0000256" key="4">
    <source>
        <dbReference type="SAM" id="SignalP"/>
    </source>
</evidence>
<reference evidence="6" key="1">
    <citation type="submission" date="2022-08" db="EMBL/GenBank/DDBJ databases">
        <title>A Global Phylogenomic Analysis of the Shiitake Genus Lentinula.</title>
        <authorList>
            <consortium name="DOE Joint Genome Institute"/>
            <person name="Sierra-Patev S."/>
            <person name="Min B."/>
            <person name="Naranjo-Ortiz M."/>
            <person name="Looney B."/>
            <person name="Konkel Z."/>
            <person name="Slot J.C."/>
            <person name="Sakamoto Y."/>
            <person name="Steenwyk J.L."/>
            <person name="Rokas A."/>
            <person name="Carro J."/>
            <person name="Camarero S."/>
            <person name="Ferreira P."/>
            <person name="Molpeceres G."/>
            <person name="Ruiz-Duenas F.J."/>
            <person name="Serrano A."/>
            <person name="Henrissat B."/>
            <person name="Drula E."/>
            <person name="Hughes K.W."/>
            <person name="Mata J.L."/>
            <person name="Ishikawa N.K."/>
            <person name="Vargas-Isla R."/>
            <person name="Ushijima S."/>
            <person name="Smith C.A."/>
            <person name="Ahrendt S."/>
            <person name="Andreopoulos W."/>
            <person name="He G."/>
            <person name="Labutti K."/>
            <person name="Lipzen A."/>
            <person name="Ng V."/>
            <person name="Riley R."/>
            <person name="Sandor L."/>
            <person name="Barry K."/>
            <person name="Martinez A.T."/>
            <person name="Xiao Y."/>
            <person name="Gibbons J.G."/>
            <person name="Terashima K."/>
            <person name="Grigoriev I.V."/>
            <person name="Hibbett D.S."/>
        </authorList>
    </citation>
    <scope>NUCLEOTIDE SEQUENCE</scope>
    <source>
        <strain evidence="6">JLM2183</strain>
    </source>
</reference>
<feature type="chain" id="PRO_5040751566" evidence="4">
    <location>
        <begin position="20"/>
        <end position="501"/>
    </location>
</feature>
<accession>A0A9W9APT6</accession>
<keyword evidence="7" id="KW-1185">Reference proteome</keyword>
<name>A0A9W9APT6_9AGAR</name>
<feature type="transmembrane region" description="Helical" evidence="3">
    <location>
        <begin position="362"/>
        <end position="383"/>
    </location>
</feature>
<dbReference type="PROSITE" id="PS51767">
    <property type="entry name" value="PEPTIDASE_A1"/>
    <property type="match status" value="1"/>
</dbReference>
<dbReference type="AlphaFoldDB" id="A0A9W9APT6"/>
<evidence type="ECO:0000313" key="7">
    <source>
        <dbReference type="Proteomes" id="UP001150266"/>
    </source>
</evidence>
<feature type="domain" description="Peptidase A1" evidence="5">
    <location>
        <begin position="9"/>
        <end position="349"/>
    </location>
</feature>
<dbReference type="GO" id="GO:0006508">
    <property type="term" value="P:proteolysis"/>
    <property type="evidence" value="ECO:0007669"/>
    <property type="project" value="InterPro"/>
</dbReference>
<proteinExistence type="inferred from homology"/>
<dbReference type="OrthoDB" id="2563011at2759"/>
<gene>
    <name evidence="6" type="ORF">J3R30DRAFT_3401266</name>
</gene>
<comment type="caution">
    <text evidence="6">The sequence shown here is derived from an EMBL/GenBank/DDBJ whole genome shotgun (WGS) entry which is preliminary data.</text>
</comment>
<dbReference type="Gene3D" id="2.40.70.10">
    <property type="entry name" value="Acid Proteases"/>
    <property type="match status" value="2"/>
</dbReference>
<keyword evidence="4" id="KW-0732">Signal</keyword>
<dbReference type="CDD" id="cd12087">
    <property type="entry name" value="TM_EGFR-like"/>
    <property type="match status" value="1"/>
</dbReference>
<dbReference type="PANTHER" id="PTHR47966">
    <property type="entry name" value="BETA-SITE APP-CLEAVING ENZYME, ISOFORM A-RELATED"/>
    <property type="match status" value="1"/>
</dbReference>
<dbReference type="GO" id="GO:0004190">
    <property type="term" value="F:aspartic-type endopeptidase activity"/>
    <property type="evidence" value="ECO:0007669"/>
    <property type="project" value="InterPro"/>
</dbReference>
<dbReference type="Pfam" id="PF00026">
    <property type="entry name" value="Asp"/>
    <property type="match status" value="1"/>
</dbReference>
<feature type="signal peptide" evidence="4">
    <location>
        <begin position="1"/>
        <end position="19"/>
    </location>
</feature>
<evidence type="ECO:0000256" key="3">
    <source>
        <dbReference type="SAM" id="Phobius"/>
    </source>
</evidence>